<keyword evidence="3 7" id="KW-0812">Transmembrane</keyword>
<feature type="transmembrane region" description="Helical" evidence="7">
    <location>
        <begin position="198"/>
        <end position="217"/>
    </location>
</feature>
<evidence type="ECO:0000256" key="1">
    <source>
        <dbReference type="ARBA" id="ARBA00004141"/>
    </source>
</evidence>
<keyword evidence="5 7" id="KW-1133">Transmembrane helix</keyword>
<dbReference type="Gene3D" id="1.20.1540.10">
    <property type="entry name" value="Rhomboid-like"/>
    <property type="match status" value="1"/>
</dbReference>
<keyword evidence="4" id="KW-0378">Hydrolase</keyword>
<keyword evidence="6 7" id="KW-0472">Membrane</keyword>
<evidence type="ECO:0000256" key="6">
    <source>
        <dbReference type="ARBA" id="ARBA00023136"/>
    </source>
</evidence>
<organism evidence="9 10">
    <name type="scientific">Epilithonimonas zeae</name>
    <dbReference type="NCBI Taxonomy" id="1416779"/>
    <lineage>
        <taxon>Bacteria</taxon>
        <taxon>Pseudomonadati</taxon>
        <taxon>Bacteroidota</taxon>
        <taxon>Flavobacteriia</taxon>
        <taxon>Flavobacteriales</taxon>
        <taxon>Weeksellaceae</taxon>
        <taxon>Chryseobacterium group</taxon>
        <taxon>Epilithonimonas</taxon>
    </lineage>
</organism>
<dbReference type="PANTHER" id="PTHR43731">
    <property type="entry name" value="RHOMBOID PROTEASE"/>
    <property type="match status" value="1"/>
</dbReference>
<feature type="transmembrane region" description="Helical" evidence="7">
    <location>
        <begin position="142"/>
        <end position="163"/>
    </location>
</feature>
<feature type="transmembrane region" description="Helical" evidence="7">
    <location>
        <begin position="86"/>
        <end position="108"/>
    </location>
</feature>
<dbReference type="InterPro" id="IPR050925">
    <property type="entry name" value="Rhomboid_protease_S54"/>
</dbReference>
<reference evidence="10" key="1">
    <citation type="submission" date="2016-11" db="EMBL/GenBank/DDBJ databases">
        <authorList>
            <person name="Varghese N."/>
            <person name="Submissions S."/>
        </authorList>
    </citation>
    <scope>NUCLEOTIDE SEQUENCE [LARGE SCALE GENOMIC DNA]</scope>
    <source>
        <strain evidence="10">DSM 27623</strain>
    </source>
</reference>
<gene>
    <name evidence="9" type="ORF">SAMN05444409_0573</name>
</gene>
<evidence type="ECO:0000256" key="2">
    <source>
        <dbReference type="ARBA" id="ARBA00009045"/>
    </source>
</evidence>
<evidence type="ECO:0000256" key="4">
    <source>
        <dbReference type="ARBA" id="ARBA00022801"/>
    </source>
</evidence>
<keyword evidence="10" id="KW-1185">Reference proteome</keyword>
<feature type="transmembrane region" description="Helical" evidence="7">
    <location>
        <begin position="42"/>
        <end position="66"/>
    </location>
</feature>
<feature type="transmembrane region" description="Helical" evidence="7">
    <location>
        <begin position="115"/>
        <end position="136"/>
    </location>
</feature>
<dbReference type="Proteomes" id="UP000185207">
    <property type="component" value="Unassembled WGS sequence"/>
</dbReference>
<feature type="transmembrane region" description="Helical" evidence="7">
    <location>
        <begin position="6"/>
        <end position="21"/>
    </location>
</feature>
<evidence type="ECO:0000256" key="7">
    <source>
        <dbReference type="SAM" id="Phobius"/>
    </source>
</evidence>
<dbReference type="GO" id="GO:0016020">
    <property type="term" value="C:membrane"/>
    <property type="evidence" value="ECO:0007669"/>
    <property type="project" value="UniProtKB-SubCell"/>
</dbReference>
<dbReference type="AlphaFoldDB" id="A0A1N6EFJ0"/>
<comment type="similarity">
    <text evidence="2">Belongs to the peptidase S54 family.</text>
</comment>
<dbReference type="GO" id="GO:0006508">
    <property type="term" value="P:proteolysis"/>
    <property type="evidence" value="ECO:0007669"/>
    <property type="project" value="UniProtKB-KW"/>
</dbReference>
<dbReference type="PANTHER" id="PTHR43731:SF14">
    <property type="entry name" value="PRESENILIN-ASSOCIATED RHOMBOID-LIKE PROTEIN, MITOCHONDRIAL"/>
    <property type="match status" value="1"/>
</dbReference>
<accession>A0A1N6EFJ0</accession>
<dbReference type="OrthoDB" id="9807874at2"/>
<name>A0A1N6EFJ0_9FLAO</name>
<comment type="subcellular location">
    <subcellularLocation>
        <location evidence="1">Membrane</location>
        <topology evidence="1">Multi-pass membrane protein</topology>
    </subcellularLocation>
</comment>
<dbReference type="InterPro" id="IPR022764">
    <property type="entry name" value="Peptidase_S54_rhomboid_dom"/>
</dbReference>
<feature type="transmembrane region" description="Helical" evidence="7">
    <location>
        <begin position="175"/>
        <end position="192"/>
    </location>
</feature>
<keyword evidence="9" id="KW-0645">Protease</keyword>
<evidence type="ECO:0000313" key="10">
    <source>
        <dbReference type="Proteomes" id="UP000185207"/>
    </source>
</evidence>
<sequence>MNIVLLLIIVITCVTSYIGFQQPELFQKYKFEVSAIQRRKEYIRLLSSGFLHADFLHLFFNMYTLYIFSPIVLIPVDYYQDGLGGFGVGGFLIIYLGSIILGNLFCLYHYKNVPFYSAIGASGGVSGILFAAVALAPREIEIWFIPGFLFGALYFGYSVYMMLNPRQNDNIGHAAHLGGAFFGLVYAVIAYPELAQQNALYIGIMALPLVYLSYEIFVRKRIG</sequence>
<evidence type="ECO:0000256" key="5">
    <source>
        <dbReference type="ARBA" id="ARBA00022989"/>
    </source>
</evidence>
<dbReference type="RefSeq" id="WP_074233389.1">
    <property type="nucleotide sequence ID" value="NZ_FSRK01000001.1"/>
</dbReference>
<dbReference type="GO" id="GO:0004252">
    <property type="term" value="F:serine-type endopeptidase activity"/>
    <property type="evidence" value="ECO:0007669"/>
    <property type="project" value="InterPro"/>
</dbReference>
<feature type="domain" description="Peptidase S54 rhomboid" evidence="8">
    <location>
        <begin position="40"/>
        <end position="191"/>
    </location>
</feature>
<dbReference type="EMBL" id="FSRK01000001">
    <property type="protein sequence ID" value="SIN81793.1"/>
    <property type="molecule type" value="Genomic_DNA"/>
</dbReference>
<dbReference type="SUPFAM" id="SSF144091">
    <property type="entry name" value="Rhomboid-like"/>
    <property type="match status" value="1"/>
</dbReference>
<evidence type="ECO:0000313" key="9">
    <source>
        <dbReference type="EMBL" id="SIN81793.1"/>
    </source>
</evidence>
<dbReference type="Pfam" id="PF01694">
    <property type="entry name" value="Rhomboid"/>
    <property type="match status" value="1"/>
</dbReference>
<dbReference type="STRING" id="1416779.SAMN05444409_0573"/>
<protein>
    <submittedName>
        <fullName evidence="9">Membrane associated serine protease, rhomboid family</fullName>
    </submittedName>
</protein>
<proteinExistence type="inferred from homology"/>
<evidence type="ECO:0000259" key="8">
    <source>
        <dbReference type="Pfam" id="PF01694"/>
    </source>
</evidence>
<dbReference type="InterPro" id="IPR035952">
    <property type="entry name" value="Rhomboid-like_sf"/>
</dbReference>
<evidence type="ECO:0000256" key="3">
    <source>
        <dbReference type="ARBA" id="ARBA00022692"/>
    </source>
</evidence>